<dbReference type="EMBL" id="FNWQ01000002">
    <property type="protein sequence ID" value="SEH31559.1"/>
    <property type="molecule type" value="Genomic_DNA"/>
</dbReference>
<keyword evidence="2" id="KW-0255">Endonuclease</keyword>
<dbReference type="GO" id="GO:0003676">
    <property type="term" value="F:nucleic acid binding"/>
    <property type="evidence" value="ECO:0007669"/>
    <property type="project" value="InterPro"/>
</dbReference>
<reference evidence="2 3" key="1">
    <citation type="submission" date="2016-10" db="EMBL/GenBank/DDBJ databases">
        <authorList>
            <person name="de Groot N.N."/>
        </authorList>
    </citation>
    <scope>NUCLEOTIDE SEQUENCE [LARGE SCALE GENOMIC DNA]</scope>
    <source>
        <strain evidence="2 3">DSM 23031</strain>
    </source>
</reference>
<dbReference type="GO" id="GO:0004519">
    <property type="term" value="F:endonuclease activity"/>
    <property type="evidence" value="ECO:0007669"/>
    <property type="project" value="UniProtKB-KW"/>
</dbReference>
<dbReference type="RefSeq" id="WP_089690798.1">
    <property type="nucleotide sequence ID" value="NZ_FNWQ01000002.1"/>
</dbReference>
<feature type="domain" description="HNH" evidence="1">
    <location>
        <begin position="147"/>
        <end position="187"/>
    </location>
</feature>
<sequence>MNCRRCKNGLLKHYYETEFHDIFQCKECQYQEIVRFDECCRDPFKIVVNDNSFSPNFRLYDQCKNCGGTKRNFPLKYTKDIEIRGEFDMDYYDQWKNNISHDKNLAYESVSYSNYLSSPRGKYHEYLESQEWKVKRKQVFDRDNNLCQRCKKESALHVHHLTYDNIFKEKLEDLMSVCPECHSQIHYEELISKIENLKNNRKI</sequence>
<protein>
    <submittedName>
        <fullName evidence="2">HNH endonuclease</fullName>
    </submittedName>
</protein>
<keyword evidence="2" id="KW-0378">Hydrolase</keyword>
<dbReference type="STRING" id="680127.SAMN05421593_1484"/>
<dbReference type="AlphaFoldDB" id="A0A1H6H719"/>
<organism evidence="2 3">
    <name type="scientific">Chryseobacterium culicis</name>
    <dbReference type="NCBI Taxonomy" id="680127"/>
    <lineage>
        <taxon>Bacteria</taxon>
        <taxon>Pseudomonadati</taxon>
        <taxon>Bacteroidota</taxon>
        <taxon>Flavobacteriia</taxon>
        <taxon>Flavobacteriales</taxon>
        <taxon>Weeksellaceae</taxon>
        <taxon>Chryseobacterium group</taxon>
        <taxon>Chryseobacterium</taxon>
    </lineage>
</organism>
<dbReference type="InterPro" id="IPR002711">
    <property type="entry name" value="HNH"/>
</dbReference>
<dbReference type="GO" id="GO:0008270">
    <property type="term" value="F:zinc ion binding"/>
    <property type="evidence" value="ECO:0007669"/>
    <property type="project" value="InterPro"/>
</dbReference>
<evidence type="ECO:0000313" key="2">
    <source>
        <dbReference type="EMBL" id="SEH31559.1"/>
    </source>
</evidence>
<dbReference type="Pfam" id="PF01844">
    <property type="entry name" value="HNH"/>
    <property type="match status" value="1"/>
</dbReference>
<evidence type="ECO:0000313" key="3">
    <source>
        <dbReference type="Proteomes" id="UP000198561"/>
    </source>
</evidence>
<accession>A0A1H6H719</accession>
<proteinExistence type="predicted"/>
<evidence type="ECO:0000259" key="1">
    <source>
        <dbReference type="Pfam" id="PF01844"/>
    </source>
</evidence>
<dbReference type="Proteomes" id="UP000198561">
    <property type="component" value="Unassembled WGS sequence"/>
</dbReference>
<dbReference type="OrthoDB" id="1250255at2"/>
<name>A0A1H6H719_CHRCI</name>
<keyword evidence="2" id="KW-0540">Nuclease</keyword>
<gene>
    <name evidence="2" type="ORF">SAMN05421593_1484</name>
</gene>